<evidence type="ECO:0000256" key="1">
    <source>
        <dbReference type="SAM" id="MobiDB-lite"/>
    </source>
</evidence>
<proteinExistence type="predicted"/>
<evidence type="ECO:0000313" key="2">
    <source>
        <dbReference type="EMBL" id="KAF6495919.1"/>
    </source>
</evidence>
<feature type="region of interest" description="Disordered" evidence="1">
    <location>
        <begin position="46"/>
        <end position="66"/>
    </location>
</feature>
<organism evidence="2 3">
    <name type="scientific">Rousettus aegyptiacus</name>
    <name type="common">Egyptian fruit bat</name>
    <name type="synonym">Pteropus aegyptiacus</name>
    <dbReference type="NCBI Taxonomy" id="9407"/>
    <lineage>
        <taxon>Eukaryota</taxon>
        <taxon>Metazoa</taxon>
        <taxon>Chordata</taxon>
        <taxon>Craniata</taxon>
        <taxon>Vertebrata</taxon>
        <taxon>Euteleostomi</taxon>
        <taxon>Mammalia</taxon>
        <taxon>Eutheria</taxon>
        <taxon>Laurasiatheria</taxon>
        <taxon>Chiroptera</taxon>
        <taxon>Yinpterochiroptera</taxon>
        <taxon>Pteropodoidea</taxon>
        <taxon>Pteropodidae</taxon>
        <taxon>Rousettinae</taxon>
        <taxon>Rousettus</taxon>
    </lineage>
</organism>
<comment type="caution">
    <text evidence="2">The sequence shown here is derived from an EMBL/GenBank/DDBJ whole genome shotgun (WGS) entry which is preliminary data.</text>
</comment>
<protein>
    <submittedName>
        <fullName evidence="2">Uncharacterized protein</fullName>
    </submittedName>
</protein>
<reference evidence="2 3" key="1">
    <citation type="journal article" date="2020" name="Nature">
        <title>Six reference-quality genomes reveal evolution of bat adaptations.</title>
        <authorList>
            <person name="Jebb D."/>
            <person name="Huang Z."/>
            <person name="Pippel M."/>
            <person name="Hughes G.M."/>
            <person name="Lavrichenko K."/>
            <person name="Devanna P."/>
            <person name="Winkler S."/>
            <person name="Jermiin L.S."/>
            <person name="Skirmuntt E.C."/>
            <person name="Katzourakis A."/>
            <person name="Burkitt-Gray L."/>
            <person name="Ray D.A."/>
            <person name="Sullivan K.A.M."/>
            <person name="Roscito J.G."/>
            <person name="Kirilenko B.M."/>
            <person name="Davalos L.M."/>
            <person name="Corthals A.P."/>
            <person name="Power M.L."/>
            <person name="Jones G."/>
            <person name="Ransome R.D."/>
            <person name="Dechmann D.K.N."/>
            <person name="Locatelli A.G."/>
            <person name="Puechmaille S.J."/>
            <person name="Fedrigo O."/>
            <person name="Jarvis E.D."/>
            <person name="Hiller M."/>
            <person name="Vernes S.C."/>
            <person name="Myers E.W."/>
            <person name="Teeling E.C."/>
        </authorList>
    </citation>
    <scope>NUCLEOTIDE SEQUENCE [LARGE SCALE GENOMIC DNA]</scope>
    <source>
        <strain evidence="2">MRouAeg1</strain>
        <tissue evidence="2">Muscle</tissue>
    </source>
</reference>
<keyword evidence="3" id="KW-1185">Reference proteome</keyword>
<dbReference type="AlphaFoldDB" id="A0A7J8JHW6"/>
<accession>A0A7J8JHW6</accession>
<dbReference type="Proteomes" id="UP000593571">
    <property type="component" value="Unassembled WGS sequence"/>
</dbReference>
<evidence type="ECO:0000313" key="3">
    <source>
        <dbReference type="Proteomes" id="UP000593571"/>
    </source>
</evidence>
<feature type="region of interest" description="Disordered" evidence="1">
    <location>
        <begin position="86"/>
        <end position="107"/>
    </location>
</feature>
<name>A0A7J8JHW6_ROUAE</name>
<dbReference type="EMBL" id="JACASE010000002">
    <property type="protein sequence ID" value="KAF6495919.1"/>
    <property type="molecule type" value="Genomic_DNA"/>
</dbReference>
<sequence length="146" mass="15890">MQHAGVRARVCRSVSEGVTEAPTCPACRCGGRQKAAGEGERLQRVGGGIQVSPLGAASPRRTTHPLTQRRLRLPCRVLPALRLGPSGAGLTRETHSKTKPNQSPCHPVLFNPLNRKDRHQLPDPGLCLRKSNNRNGLLTWILCEIL</sequence>
<gene>
    <name evidence="2" type="ORF">HJG63_010229</name>
</gene>